<reference evidence="2 3" key="1">
    <citation type="submission" date="2020-08" db="EMBL/GenBank/DDBJ databases">
        <title>A Genomic Blueprint of the Chicken Gut Microbiome.</title>
        <authorList>
            <person name="Gilroy R."/>
            <person name="Ravi A."/>
            <person name="Getino M."/>
            <person name="Pursley I."/>
            <person name="Horton D.L."/>
            <person name="Alikhan N.-F."/>
            <person name="Baker D."/>
            <person name="Gharbi K."/>
            <person name="Hall N."/>
            <person name="Watson M."/>
            <person name="Adriaenssens E.M."/>
            <person name="Foster-Nyarko E."/>
            <person name="Jarju S."/>
            <person name="Secka A."/>
            <person name="Antonio M."/>
            <person name="Oren A."/>
            <person name="Chaudhuri R."/>
            <person name="La Ragione R.M."/>
            <person name="Hildebrand F."/>
            <person name="Pallen M.J."/>
        </authorList>
    </citation>
    <scope>NUCLEOTIDE SEQUENCE [LARGE SCALE GENOMIC DNA]</scope>
    <source>
        <strain evidence="2 3">Sa2CVA6</strain>
    </source>
</reference>
<keyword evidence="3" id="KW-1185">Reference proteome</keyword>
<comment type="caution">
    <text evidence="2">The sequence shown here is derived from an EMBL/GenBank/DDBJ whole genome shotgun (WGS) entry which is preliminary data.</text>
</comment>
<feature type="transmembrane region" description="Helical" evidence="1">
    <location>
        <begin position="12"/>
        <end position="38"/>
    </location>
</feature>
<proteinExistence type="predicted"/>
<keyword evidence="1" id="KW-0472">Membrane</keyword>
<protein>
    <submittedName>
        <fullName evidence="2">Uncharacterized protein</fullName>
    </submittedName>
</protein>
<organism evidence="2 3">
    <name type="scientific">Comamonas avium</name>
    <dbReference type="NCBI Taxonomy" id="2762231"/>
    <lineage>
        <taxon>Bacteria</taxon>
        <taxon>Pseudomonadati</taxon>
        <taxon>Pseudomonadota</taxon>
        <taxon>Betaproteobacteria</taxon>
        <taxon>Burkholderiales</taxon>
        <taxon>Comamonadaceae</taxon>
        <taxon>Comamonas</taxon>
    </lineage>
</organism>
<sequence length="89" mass="9586">MTQTKLGSLIEAVINVLIGFGINFSANMLIFPVFGWSISAGQNLTLGLIYTGISVARSYVVRRWFNSKLKKAAEQLAARAAKQGAPNGQ</sequence>
<accession>A0ABR8SFJ1</accession>
<evidence type="ECO:0000256" key="1">
    <source>
        <dbReference type="SAM" id="Phobius"/>
    </source>
</evidence>
<name>A0ABR8SFJ1_9BURK</name>
<dbReference type="Proteomes" id="UP000634919">
    <property type="component" value="Unassembled WGS sequence"/>
</dbReference>
<feature type="transmembrane region" description="Helical" evidence="1">
    <location>
        <begin position="44"/>
        <end position="61"/>
    </location>
</feature>
<evidence type="ECO:0000313" key="3">
    <source>
        <dbReference type="Proteomes" id="UP000634919"/>
    </source>
</evidence>
<dbReference type="EMBL" id="JACSQK010000009">
    <property type="protein sequence ID" value="MBD7962104.1"/>
    <property type="molecule type" value="Genomic_DNA"/>
</dbReference>
<keyword evidence="1" id="KW-1133">Transmembrane helix</keyword>
<dbReference type="Pfam" id="PF23858">
    <property type="entry name" value="DUF7220"/>
    <property type="match status" value="1"/>
</dbReference>
<dbReference type="RefSeq" id="WP_191724518.1">
    <property type="nucleotide sequence ID" value="NZ_JACSQK010000009.1"/>
</dbReference>
<evidence type="ECO:0000313" key="2">
    <source>
        <dbReference type="EMBL" id="MBD7962104.1"/>
    </source>
</evidence>
<dbReference type="InterPro" id="IPR055644">
    <property type="entry name" value="DUF7220"/>
</dbReference>
<keyword evidence="1" id="KW-0812">Transmembrane</keyword>
<gene>
    <name evidence="2" type="ORF">H9646_16665</name>
</gene>